<evidence type="ECO:0000313" key="2">
    <source>
        <dbReference type="EnsemblMetazoa" id="XP_022671399"/>
    </source>
</evidence>
<dbReference type="EnsemblMetazoa" id="XM_022815662">
    <property type="protein sequence ID" value="XP_022671397"/>
    <property type="gene ID" value="LOC111254618"/>
</dbReference>
<dbReference type="EnsemblMetazoa" id="XM_022815664">
    <property type="protein sequence ID" value="XP_022671399"/>
    <property type="gene ID" value="LOC111254618"/>
</dbReference>
<evidence type="ECO:0000313" key="3">
    <source>
        <dbReference type="Proteomes" id="UP000594260"/>
    </source>
</evidence>
<dbReference type="InParanoid" id="A0A7M7MEV1"/>
<dbReference type="KEGG" id="vde:111254618"/>
<sequence>MKYLSEERKSALLDRIRNQTRRLHMLKSRHSRILPAVGAAVAHVQANCDAALAADSERLLMRASNLARTWINAADPNEELEMEIDQLLVYLERRRYPRRWINGDLKTLDAPLDGLVRNHNNNNNNVNDEDDDEDEENNAEQDD</sequence>
<dbReference type="EnsemblMetazoa" id="XM_022815663">
    <property type="protein sequence ID" value="XP_022671398"/>
    <property type="gene ID" value="LOC111254618"/>
</dbReference>
<dbReference type="RefSeq" id="XP_022671397.1">
    <property type="nucleotide sequence ID" value="XM_022815662.1"/>
</dbReference>
<dbReference type="RefSeq" id="XP_022671400.1">
    <property type="nucleotide sequence ID" value="XM_022815665.1"/>
</dbReference>
<dbReference type="RefSeq" id="XP_022671398.1">
    <property type="nucleotide sequence ID" value="XM_022815663.1"/>
</dbReference>
<dbReference type="RefSeq" id="XP_022671401.1">
    <property type="nucleotide sequence ID" value="XM_022815666.1"/>
</dbReference>
<dbReference type="Proteomes" id="UP000594260">
    <property type="component" value="Unplaced"/>
</dbReference>
<dbReference type="AlphaFoldDB" id="A0A7M7MEV1"/>
<accession>A0A7M7MEV1</accession>
<dbReference type="GeneID" id="111254618"/>
<name>A0A7M7MEV1_VARDE</name>
<protein>
    <submittedName>
        <fullName evidence="2">Uncharacterized protein</fullName>
    </submittedName>
</protein>
<evidence type="ECO:0000256" key="1">
    <source>
        <dbReference type="SAM" id="MobiDB-lite"/>
    </source>
</evidence>
<feature type="compositionally biased region" description="Acidic residues" evidence="1">
    <location>
        <begin position="127"/>
        <end position="143"/>
    </location>
</feature>
<dbReference type="EnsemblMetazoa" id="XM_022815666">
    <property type="protein sequence ID" value="XP_022671401"/>
    <property type="gene ID" value="LOC111254618"/>
</dbReference>
<dbReference type="OrthoDB" id="10383088at2759"/>
<proteinExistence type="predicted"/>
<reference evidence="2" key="1">
    <citation type="submission" date="2021-01" db="UniProtKB">
        <authorList>
            <consortium name="EnsemblMetazoa"/>
        </authorList>
    </citation>
    <scope>IDENTIFICATION</scope>
</reference>
<keyword evidence="3" id="KW-1185">Reference proteome</keyword>
<dbReference type="EnsemblMetazoa" id="XM_022815665">
    <property type="protein sequence ID" value="XP_022671400"/>
    <property type="gene ID" value="LOC111254618"/>
</dbReference>
<dbReference type="RefSeq" id="XP_022671399.1">
    <property type="nucleotide sequence ID" value="XM_022815664.1"/>
</dbReference>
<organism evidence="2 3">
    <name type="scientific">Varroa destructor</name>
    <name type="common">Honeybee mite</name>
    <dbReference type="NCBI Taxonomy" id="109461"/>
    <lineage>
        <taxon>Eukaryota</taxon>
        <taxon>Metazoa</taxon>
        <taxon>Ecdysozoa</taxon>
        <taxon>Arthropoda</taxon>
        <taxon>Chelicerata</taxon>
        <taxon>Arachnida</taxon>
        <taxon>Acari</taxon>
        <taxon>Parasitiformes</taxon>
        <taxon>Mesostigmata</taxon>
        <taxon>Gamasina</taxon>
        <taxon>Dermanyssoidea</taxon>
        <taxon>Varroidae</taxon>
        <taxon>Varroa</taxon>
    </lineage>
</organism>
<feature type="region of interest" description="Disordered" evidence="1">
    <location>
        <begin position="112"/>
        <end position="143"/>
    </location>
</feature>